<reference evidence="1 2" key="1">
    <citation type="journal article" name="Sci. Rep.">
        <title>Telomere-to-telomere assembled and centromere annotated genomes of the two main subspecies of the button mushroom Agaricus bisporus reveal especially polymorphic chromosome ends.</title>
        <authorList>
            <person name="Sonnenberg A.S.M."/>
            <person name="Sedaghat-Telgerd N."/>
            <person name="Lavrijssen B."/>
            <person name="Ohm R.A."/>
            <person name="Hendrickx P.M."/>
            <person name="Scholtmeijer K."/>
            <person name="Baars J.J.P."/>
            <person name="van Peer A."/>
        </authorList>
    </citation>
    <scope>NUCLEOTIDE SEQUENCE [LARGE SCALE GENOMIC DNA]</scope>
    <source>
        <strain evidence="1 2">H119_p4</strain>
    </source>
</reference>
<name>A0A8H7C508_AGABI</name>
<organism evidence="1 2">
    <name type="scientific">Agaricus bisporus var. burnettii</name>
    <dbReference type="NCBI Taxonomy" id="192524"/>
    <lineage>
        <taxon>Eukaryota</taxon>
        <taxon>Fungi</taxon>
        <taxon>Dikarya</taxon>
        <taxon>Basidiomycota</taxon>
        <taxon>Agaricomycotina</taxon>
        <taxon>Agaricomycetes</taxon>
        <taxon>Agaricomycetidae</taxon>
        <taxon>Agaricales</taxon>
        <taxon>Agaricineae</taxon>
        <taxon>Agaricaceae</taxon>
        <taxon>Agaricus</taxon>
    </lineage>
</organism>
<proteinExistence type="predicted"/>
<dbReference type="Proteomes" id="UP000629468">
    <property type="component" value="Unassembled WGS sequence"/>
</dbReference>
<evidence type="ECO:0000313" key="1">
    <source>
        <dbReference type="EMBL" id="KAF7762526.1"/>
    </source>
</evidence>
<evidence type="ECO:0000313" key="2">
    <source>
        <dbReference type="Proteomes" id="UP000629468"/>
    </source>
</evidence>
<protein>
    <submittedName>
        <fullName evidence="1">Uncharacterized protein</fullName>
    </submittedName>
</protein>
<comment type="caution">
    <text evidence="1">The sequence shown here is derived from an EMBL/GenBank/DDBJ whole genome shotgun (WGS) entry which is preliminary data.</text>
</comment>
<dbReference type="AlphaFoldDB" id="A0A8H7C508"/>
<gene>
    <name evidence="1" type="ORF">Agabi119p4_9119</name>
</gene>
<accession>A0A8H7C508</accession>
<dbReference type="EMBL" id="JABXXO010000012">
    <property type="protein sequence ID" value="KAF7762526.1"/>
    <property type="molecule type" value="Genomic_DNA"/>
</dbReference>
<sequence length="233" mass="26539">MWPFSSTPYSKIAFDSSTQMRLYHCWWWNCGICSGEPIERRARDYSADTWLSRIPLHSMSYGSEGAFCRLQKSEDQPELNKDFRLICRSGLGGSFVSAACSIPRVRQKNMISLTKVDEIGNLLDREDEDSVRGEDWRDPLYSPTFSRLIEARKSLGILHSEDLSSPKNPTSCIGRGQFTQDREQYRNSTNRAFFSAELVLERKNLPIVTNAIGRGLIIEARCYTVSVSSFPTV</sequence>